<dbReference type="SMART" id="SM00215">
    <property type="entry name" value="VWC_out"/>
    <property type="match status" value="1"/>
</dbReference>
<dbReference type="InterPro" id="IPR014853">
    <property type="entry name" value="VWF/SSPO/ZAN-like_Cys-rich_dom"/>
</dbReference>
<dbReference type="Gene3D" id="2.10.25.10">
    <property type="entry name" value="Laminin"/>
    <property type="match status" value="4"/>
</dbReference>
<dbReference type="InterPro" id="IPR058753">
    <property type="entry name" value="TIL_OTOGL_Mucin"/>
</dbReference>
<evidence type="ECO:0000313" key="11">
    <source>
        <dbReference type="EMBL" id="NWW71826.1"/>
    </source>
</evidence>
<dbReference type="GO" id="GO:0046373">
    <property type="term" value="P:L-arabinose metabolic process"/>
    <property type="evidence" value="ECO:0007669"/>
    <property type="project" value="InterPro"/>
</dbReference>
<dbReference type="PROSITE" id="PS51233">
    <property type="entry name" value="VWFD"/>
    <property type="match status" value="4"/>
</dbReference>
<dbReference type="Pfam" id="PF08742">
    <property type="entry name" value="C8"/>
    <property type="match status" value="4"/>
</dbReference>
<keyword evidence="2" id="KW-0964">Secreted</keyword>
<dbReference type="InterPro" id="IPR001007">
    <property type="entry name" value="VWF_dom"/>
</dbReference>
<reference evidence="11 12" key="1">
    <citation type="submission" date="2019-09" db="EMBL/GenBank/DDBJ databases">
        <title>Bird 10,000 Genomes (B10K) Project - Family phase.</title>
        <authorList>
            <person name="Zhang G."/>
        </authorList>
    </citation>
    <scope>NUCLEOTIDE SEQUENCE [LARGE SCALE GENOMIC DNA]</scope>
    <source>
        <strain evidence="11">B10K-DU-029-53</strain>
    </source>
</reference>
<dbReference type="SUPFAM" id="SSF110221">
    <property type="entry name" value="AbfB domain"/>
    <property type="match status" value="1"/>
</dbReference>
<dbReference type="InterPro" id="IPR058754">
    <property type="entry name" value="OTOGL-like_N"/>
</dbReference>
<dbReference type="InterPro" id="IPR002919">
    <property type="entry name" value="TIL_dom"/>
</dbReference>
<dbReference type="OrthoDB" id="8921018at2759"/>
<feature type="compositionally biased region" description="Low complexity" evidence="8">
    <location>
        <begin position="1733"/>
        <end position="1745"/>
    </location>
</feature>
<evidence type="ECO:0000259" key="9">
    <source>
        <dbReference type="PROSITE" id="PS01225"/>
    </source>
</evidence>
<evidence type="ECO:0000256" key="4">
    <source>
        <dbReference type="ARBA" id="ARBA00023157"/>
    </source>
</evidence>
<comment type="caution">
    <text evidence="11">The sequence shown here is derived from an EMBL/GenBank/DDBJ whole genome shotgun (WGS) entry which is preliminary data.</text>
</comment>
<dbReference type="SUPFAM" id="SSF57603">
    <property type="entry name" value="FnI-like domain"/>
    <property type="match status" value="1"/>
</dbReference>
<accession>A0A7K6QDJ9</accession>
<evidence type="ECO:0000256" key="6">
    <source>
        <dbReference type="ARBA" id="ARBA00061260"/>
    </source>
</evidence>
<organism evidence="11 12">
    <name type="scientific">Climacteris rufus</name>
    <name type="common">rufous treecreeper</name>
    <dbReference type="NCBI Taxonomy" id="47695"/>
    <lineage>
        <taxon>Eukaryota</taxon>
        <taxon>Metazoa</taxon>
        <taxon>Chordata</taxon>
        <taxon>Craniata</taxon>
        <taxon>Vertebrata</taxon>
        <taxon>Euteleostomi</taxon>
        <taxon>Archelosauria</taxon>
        <taxon>Archosauria</taxon>
        <taxon>Dinosauria</taxon>
        <taxon>Saurischia</taxon>
        <taxon>Theropoda</taxon>
        <taxon>Coelurosauria</taxon>
        <taxon>Aves</taxon>
        <taxon>Neognathae</taxon>
        <taxon>Neoaves</taxon>
        <taxon>Telluraves</taxon>
        <taxon>Australaves</taxon>
        <taxon>Passeriformes</taxon>
        <taxon>Climacteridae</taxon>
        <taxon>Climacteris</taxon>
    </lineage>
</organism>
<comment type="subcellular location">
    <subcellularLocation>
        <location evidence="1">Secreted</location>
    </subcellularLocation>
</comment>
<dbReference type="Pfam" id="PF25960">
    <property type="entry name" value="Fn1-VW_OTOGL"/>
    <property type="match status" value="1"/>
</dbReference>
<keyword evidence="3" id="KW-0677">Repeat</keyword>
<evidence type="ECO:0000256" key="1">
    <source>
        <dbReference type="ARBA" id="ARBA00004613"/>
    </source>
</evidence>
<feature type="domain" description="VWFD" evidence="10">
    <location>
        <begin position="42"/>
        <end position="215"/>
    </location>
</feature>
<dbReference type="Pfam" id="PF00094">
    <property type="entry name" value="VWD"/>
    <property type="match status" value="4"/>
</dbReference>
<dbReference type="PANTHER" id="PTHR11339:SF228">
    <property type="entry name" value="OTOGELIN"/>
    <property type="match status" value="1"/>
</dbReference>
<feature type="domain" description="VWFD" evidence="10">
    <location>
        <begin position="866"/>
        <end position="1035"/>
    </location>
</feature>
<feature type="region of interest" description="Disordered" evidence="8">
    <location>
        <begin position="1724"/>
        <end position="1745"/>
    </location>
</feature>
<feature type="non-terminal residue" evidence="11">
    <location>
        <position position="2808"/>
    </location>
</feature>
<dbReference type="PANTHER" id="PTHR11339">
    <property type="entry name" value="EXTRACELLULAR MATRIX GLYCOPROTEIN RELATED"/>
    <property type="match status" value="1"/>
</dbReference>
<name>A0A7K6QDJ9_9PASS</name>
<proteinExistence type="inferred from homology"/>
<dbReference type="GO" id="GO:0031012">
    <property type="term" value="C:extracellular matrix"/>
    <property type="evidence" value="ECO:0007669"/>
    <property type="project" value="TreeGrafter"/>
</dbReference>
<dbReference type="Pfam" id="PF05270">
    <property type="entry name" value="AbfB"/>
    <property type="match status" value="1"/>
</dbReference>
<dbReference type="Pfam" id="PF25962">
    <property type="entry name" value="TIL_OTOGL_Mucin"/>
    <property type="match status" value="1"/>
</dbReference>
<dbReference type="InterPro" id="IPR036195">
    <property type="entry name" value="AbfB_ABD_sf"/>
</dbReference>
<dbReference type="Pfam" id="PF01826">
    <property type="entry name" value="TIL"/>
    <property type="match status" value="1"/>
</dbReference>
<dbReference type="SMART" id="SM00041">
    <property type="entry name" value="CT"/>
    <property type="match status" value="1"/>
</dbReference>
<dbReference type="InterPro" id="IPR007934">
    <property type="entry name" value="AbfB_ABD"/>
</dbReference>
<feature type="domain" description="VWFD" evidence="10">
    <location>
        <begin position="403"/>
        <end position="579"/>
    </location>
</feature>
<feature type="non-terminal residue" evidence="11">
    <location>
        <position position="1"/>
    </location>
</feature>
<evidence type="ECO:0000256" key="2">
    <source>
        <dbReference type="ARBA" id="ARBA00022525"/>
    </source>
</evidence>
<comment type="caution">
    <text evidence="7">Lacks conserved residue(s) required for the propagation of feature annotation.</text>
</comment>
<sequence>SDSLTCFNGGECVYRELCNCSRFNATGPRCQTVYNTGAERDHICRTWGQYNFETFDGLYYYFSGKSTYALVRHTELDEQSFSIQVNNDPECHSSPYSCKRSISLFFSGDEQIKMSNEVTYKGFRVQLPYSIGNLHIQKLAGYFLVRHQYAFTLAWDGTSAVYIKMAPEYLGKTHGLCGNNNAILQDDLETSYGKLTDDVTQFVESWQENPPQGTPNWDQSHLNEPPCLTQSHESLQRAYARCNILLHPPFKQCHEYVSPLSFMASCTNDLCMSAVDDATWCRALTEYARACAQAGKPLHGWRVHFQQCAIACAEPLIYHECISCCPVSCHQQSRCIGSELQCIDGCYCPDGLIYENEVCVKPMDCPCDYHGSFFEMGSVVYEECNNCTCIGGKWICTNLTCPAECSVSGDTHFMTFDGRKYTFQATCQYILAKSRTSGTFTISLQNAPCGQNQDGSCIQSVSLFLKQDPKRQVTLTHSGDVLIYDQYKINLPYADELFEIRKLSSVFLQVKTHIGLQILYDREGLRLYLQVDERWKDDTMGLCGTFNGNTEDDFLSPVGVTESTPELFGNTWKTSSACILVHDSSQVDPCDVHLQAASYAAEACSILTKDLFAPCYPYLSPVPYFEQCRRDTCKCGQTCFCSALAHYAHHCRRFGVVIDFRGAVPECALSCEDTKEYSTCVSTCGRTCQALSVPETCSSDCVEGCACPSGMYLDTKTERCVQRNECPCYFQGIDYPPGENIMTSLGKCHCRDGVMNCENNIIAHSCPVGQIYINCSNPQADPELSRERTCENQLLNLTFSAHLPCVSGCVCPPGLVKHGDVCLDADECPCSWKGKEYFPGDKVISSCHTCICQHGSFQCTFHPCPSMCTAYGDRHYRTFDGLTFDFVGTCKVYLVKGTSSTSFSVIIENIDCFSTGIICRKNIFINVGKSFLVFDDETGNPSLSSYIDGLQKMQLWKAGFFTVIHFPDEHITILWDQRTTVHVQMGPQWQGELTGLCGNFDLKTVNELRTPDNFELTNSQEFGNSWTAVECVESSDVRNPCSLNPFREPFAKKECGILLSEAFEACHPVIDVTWFYSNCLTDTCGCNQGGDCECFCTSVSAYAHQCCQHGVAVDWRSPRLCPYDCEYFNKALGKGPYKLVSYLDGKFVMAVKLVDGVVFPLKEDDSVPGHVVSFMLTSGLYKPKAHDSNLISFETAERPNYFLQLVSNNTLVLSKWKKTEEFHNRSTFVIHKNTWLSGYSSFESFAKPGYFIHVSASSVELLKYHHSEEFRLSTLFKLVDVKFEFLSRSTCEWHYDACTSPCFKTCRDPLGKNCQTVPKVEGCIPACPLNMLLDEITQRCVYFEDCMSENLYTSWQTEFSAVPSPTTLPTITLSPHISSQSSEITSGKSTTAMTGTTKSNVTLSTSVDTSPLFPSTVSSETSTKIQLITTGSTKLLRVTEPQTATATHTVTISTESESKPIATSVFTGTPLILKTTEMPFSTLSSLDVPSYTTPVNLTRTSEGTKVSVEQSFTTPATVTVTSFSPILTTLSLLTPKSSATTQAAAVLTKQSTKTTFSPKSTPPISVAKATTQPPLVMVQHLTGTPEVPSTTTLGPKMTTLQTQERSLKTTLSFTTHEEEIPKTTSHMEHTSGPTKVILPTQRYLHLTDSVRQPLVSRTSVLQPTIPARTTADLIFGTKIPPFSPEVLAASSSSTTIKKEPFPSFSTQKAATDLEVTHQALFTESRDSRQTFETTSLSPGSESTSSVVLLPETTEIPIVLGSTSTRKSDTEKTVMLPKQVTPSMTAYSSTFRPSTPLSAVAPSSAAASASSMKSSVSGTPQAFYPPYFTNTTSILSTMHSSPESKPFSSIAPSSVSTTQVSKLEITSEMQTPSVISLLVDHPNDTTAPSVSSFASLSTKPLHGLTTIFSDGLATADAMSGAAASPFMLPQETATLQTCTPITESECIKHICLDGQLIQVNKSQNCPYNATQPSCGVLGFATQTNGDKCCPKWECACRCTIFSDLSIVTYDGNHLALFKEASYIVSQTQDETITIHVLDCRMSNSNSTSLCLAMLNLTYLSNQIIINRLSRKITVNSRSAWPTVRKYGYKIEDSGFKYAIETPTNIRIQWFHNTGVMIIEFNSTREPSALGLCGFCDRSLANDLMLPNRTVLSKSSSPSTFIDSWQVPDTLKYVGEDRHQETNCSVMDCSECLSMVLNQTFSSCHPYIPPEQFCDIWAQDTEYIRNPCISLAAYVAMCNKFNICIEWRSSDYCPFPCSENFSYQPCIAACEVPDSCQGNEVASLDLDSCSVLTEGCICAGGTILHRTHTAVCIPEEKCACTDSSGTPHAVGEVWKTSLSGCCMQKCVDSETIVPVEYNCSDIHNLDCQRFAEVALLVPDDQTCCPQKICICNQSLCELLIPECNGLEKLVTYYSEESCCPSYICECDPEKCEPLEQMPNCEDDQTLIPARVENTCCISYICACGPCSDQIPKCQEGEVLIVDGNTTDRCCPTYQCICEIHRCPEFRCMLGMSLVEVWSPEKCCPFRTCECACETIPKPQCKLGQKLQIDELFQNSTENTCNCVKYKCVRDKVCLSNERGVLLPGQRIVEHSEDGICHISYCTNVIDPSTKYYKINTSSMDCAVKCKANQVYQPPKDLTTCCGSCKNLSCLHTFSNGTVANFRPGAVWISNCIRYECTSTAIGPVLVSSAVGCPPFNETECVKVGGYAVPFLEGCCKTCKEDGKFCKKVTVRMTIRKNDCRSNTPVNIVSCDGKCPSASIYNYNINTYARFCKCCRELGLQRRTVQLYCTSNSTWVSYSIQEPTDCSCQWS</sequence>
<evidence type="ECO:0000256" key="3">
    <source>
        <dbReference type="ARBA" id="ARBA00022737"/>
    </source>
</evidence>
<evidence type="ECO:0000259" key="10">
    <source>
        <dbReference type="PROSITE" id="PS51233"/>
    </source>
</evidence>
<dbReference type="InterPro" id="IPR006207">
    <property type="entry name" value="Cys_knot_C"/>
</dbReference>
<keyword evidence="5" id="KW-0325">Glycoprotein</keyword>
<dbReference type="GO" id="GO:0046556">
    <property type="term" value="F:alpha-L-arabinofuranosidase activity"/>
    <property type="evidence" value="ECO:0007669"/>
    <property type="project" value="InterPro"/>
</dbReference>
<dbReference type="FunFam" id="2.10.25.10:FF:000055">
    <property type="entry name" value="alpha-tectorin isoform X1"/>
    <property type="match status" value="1"/>
</dbReference>
<dbReference type="Proteomes" id="UP000580879">
    <property type="component" value="Unassembled WGS sequence"/>
</dbReference>
<feature type="disulfide bond" evidence="7">
    <location>
        <begin position="2737"/>
        <end position="2786"/>
    </location>
</feature>
<keyword evidence="12" id="KW-1185">Reference proteome</keyword>
<dbReference type="CDD" id="cd19941">
    <property type="entry name" value="TIL"/>
    <property type="match status" value="3"/>
</dbReference>
<protein>
    <submittedName>
        <fullName evidence="11">OTOG protein</fullName>
    </submittedName>
</protein>
<gene>
    <name evidence="11" type="primary">Otog</name>
    <name evidence="11" type="ORF">CLIRUF_R00956</name>
</gene>
<dbReference type="InterPro" id="IPR001846">
    <property type="entry name" value="VWF_type-D"/>
</dbReference>
<dbReference type="SUPFAM" id="SSF57567">
    <property type="entry name" value="Serine protease inhibitors"/>
    <property type="match status" value="4"/>
</dbReference>
<evidence type="ECO:0000256" key="5">
    <source>
        <dbReference type="ARBA" id="ARBA00023180"/>
    </source>
</evidence>
<evidence type="ECO:0000256" key="7">
    <source>
        <dbReference type="PROSITE-ProRule" id="PRU00039"/>
    </source>
</evidence>
<feature type="domain" description="CTCK" evidence="9">
    <location>
        <begin position="2723"/>
        <end position="2808"/>
    </location>
</feature>
<dbReference type="InterPro" id="IPR050780">
    <property type="entry name" value="Mucin_vWF_Thrombospondin_sf"/>
</dbReference>
<evidence type="ECO:0000313" key="12">
    <source>
        <dbReference type="Proteomes" id="UP000580879"/>
    </source>
</evidence>
<keyword evidence="4 7" id="KW-1015">Disulfide bond</keyword>
<dbReference type="Gene3D" id="2.80.10.50">
    <property type="match status" value="1"/>
</dbReference>
<dbReference type="InterPro" id="IPR058755">
    <property type="entry name" value="Fn1-VW_OTOGL"/>
</dbReference>
<dbReference type="GO" id="GO:0005615">
    <property type="term" value="C:extracellular space"/>
    <property type="evidence" value="ECO:0007669"/>
    <property type="project" value="TreeGrafter"/>
</dbReference>
<dbReference type="EMBL" id="VZRZ01001597">
    <property type="protein sequence ID" value="NWW71826.1"/>
    <property type="molecule type" value="Genomic_DNA"/>
</dbReference>
<dbReference type="SMART" id="SM00216">
    <property type="entry name" value="VWD"/>
    <property type="match status" value="4"/>
</dbReference>
<dbReference type="InterPro" id="IPR036084">
    <property type="entry name" value="Ser_inhib-like_sf"/>
</dbReference>
<dbReference type="PROSITE" id="PS01225">
    <property type="entry name" value="CTCK_2"/>
    <property type="match status" value="1"/>
</dbReference>
<evidence type="ECO:0000256" key="8">
    <source>
        <dbReference type="SAM" id="MobiDB-lite"/>
    </source>
</evidence>
<comment type="similarity">
    <text evidence="6">Belongs to the otogelin family.</text>
</comment>
<feature type="domain" description="VWFD" evidence="10">
    <location>
        <begin position="1995"/>
        <end position="2171"/>
    </location>
</feature>
<dbReference type="SMART" id="SM00832">
    <property type="entry name" value="C8"/>
    <property type="match status" value="4"/>
</dbReference>
<dbReference type="Pfam" id="PF25961">
    <property type="entry name" value="OTOGL_N"/>
    <property type="match status" value="1"/>
</dbReference>